<proteinExistence type="predicted"/>
<dbReference type="EnsemblPlants" id="AVESA.00010b.r2.2AG0210030.1">
    <property type="protein sequence ID" value="AVESA.00010b.r2.2AG0210030.1.CDS"/>
    <property type="gene ID" value="AVESA.00010b.r2.2AG0210030"/>
</dbReference>
<evidence type="ECO:0000313" key="1">
    <source>
        <dbReference type="EnsemblPlants" id="AVESA.00010b.r2.2AG0210030.1.CDS"/>
    </source>
</evidence>
<keyword evidence="2" id="KW-1185">Reference proteome</keyword>
<reference evidence="1" key="1">
    <citation type="submission" date="2021-05" db="EMBL/GenBank/DDBJ databases">
        <authorList>
            <person name="Scholz U."/>
            <person name="Mascher M."/>
            <person name="Fiebig A."/>
        </authorList>
    </citation>
    <scope>NUCLEOTIDE SEQUENCE [LARGE SCALE GENOMIC DNA]</scope>
</reference>
<evidence type="ECO:0000313" key="2">
    <source>
        <dbReference type="Proteomes" id="UP001732700"/>
    </source>
</evidence>
<name>A0ACD5U8J8_AVESA</name>
<accession>A0ACD5U8J8</accession>
<organism evidence="1 2">
    <name type="scientific">Avena sativa</name>
    <name type="common">Oat</name>
    <dbReference type="NCBI Taxonomy" id="4498"/>
    <lineage>
        <taxon>Eukaryota</taxon>
        <taxon>Viridiplantae</taxon>
        <taxon>Streptophyta</taxon>
        <taxon>Embryophyta</taxon>
        <taxon>Tracheophyta</taxon>
        <taxon>Spermatophyta</taxon>
        <taxon>Magnoliopsida</taxon>
        <taxon>Liliopsida</taxon>
        <taxon>Poales</taxon>
        <taxon>Poaceae</taxon>
        <taxon>BOP clade</taxon>
        <taxon>Pooideae</taxon>
        <taxon>Poodae</taxon>
        <taxon>Poeae</taxon>
        <taxon>Poeae Chloroplast Group 1 (Aveneae type)</taxon>
        <taxon>Aveninae</taxon>
        <taxon>Avena</taxon>
    </lineage>
</organism>
<sequence>MLHERPVRLDPPFGTGSGSGAGFGDGTGAWTGQKRRMYQSPSLTPASARAKVSTPSDVPHELAGLDRNFVGKEEFDRCLAVLSTRPPPVTVTGPRMDDERQREVYERISLYHIRASKMAQGVSTNELDDMTLRKEYSPEALEEMYYNDQVDTFDWYFDRDYSVYSYLSDYQRLVLKNGDGGTRYLDWEKYSSWFTSYEMDAEYIKYFEEISKKIKWIKGYMECERGSSEWIDMEARGFRQAVKIAVDFPHISFDLAFTAYTDHIWSMGFDYVYRDDIDRLLFAIWKRATSQKITFRDALHQVNQKNSFPRRKERMQFALDNSIYSSLQSAFDTCVEGIADDAPDDEARRLITWAVWNKLPKRKTWNQYIMRKIEIAEQIGLDLQIRIVAPHLRPRRIWTAVP</sequence>
<dbReference type="Proteomes" id="UP001732700">
    <property type="component" value="Chromosome 2A"/>
</dbReference>
<protein>
    <submittedName>
        <fullName evidence="1">Uncharacterized protein</fullName>
    </submittedName>
</protein>
<reference evidence="1" key="2">
    <citation type="submission" date="2025-09" db="UniProtKB">
        <authorList>
            <consortium name="EnsemblPlants"/>
        </authorList>
    </citation>
    <scope>IDENTIFICATION</scope>
</reference>